<organism evidence="9 10">
    <name type="scientific">Aeromonas veronii AMC34</name>
    <dbReference type="NCBI Taxonomy" id="1073383"/>
    <lineage>
        <taxon>Bacteria</taxon>
        <taxon>Pseudomonadati</taxon>
        <taxon>Pseudomonadota</taxon>
        <taxon>Gammaproteobacteria</taxon>
        <taxon>Aeromonadales</taxon>
        <taxon>Aeromonadaceae</taxon>
        <taxon>Aeromonas</taxon>
    </lineage>
</organism>
<keyword evidence="6 7" id="KW-0472">Membrane</keyword>
<evidence type="ECO:0000313" key="9">
    <source>
        <dbReference type="EMBL" id="EKB20298.1"/>
    </source>
</evidence>
<proteinExistence type="predicted"/>
<dbReference type="SUPFAM" id="SSF161098">
    <property type="entry name" value="MetI-like"/>
    <property type="match status" value="2"/>
</dbReference>
<sequence length="572" mass="62764">MSAAGHQLDLSRPWRRLTRHPSMNVGMAVIYLALFVIPLLAGLWQLLAEGMTASHLALLLTQPGLWHSAALSLWIGAASTLGSLLLTALLLAHSDSRAFGLLRRLLSPMLAMPHVAFAIGFAFLLAPSGWLLRLVSPALTGFELPPDWQTIRDPWGLGLIALLVFKETPFLLLMAMAAQQPIQLARQQWLGASLGFSAPQIWWRLLLPALWPALRLPIYAVAAYGVAVVDLAQLLGPDTPAPLAVRLWLWYQDPDLLWRGATASGALLLLAITALLIALFRLLEWLHQEVGKGCWLNGKRAAPHSFANRLAAGSAFTLITLNLAVLVALLLWSLARRWPFPALWPSQWSSHYWLDMQPTLLPLLATSALLALTSGLLALVMAVLSLEAQAGRRPWPLWLICLPLLLPQASLLFGIRLGVDWLAHDSISSGIGWGWVLWSQLLFVFPYVYLCLHGPYRQFDPRITQSALLLGATPWRAWWQVKAPLLARPLLFAFAVGAAVSLAQYLPTLLFGAGRMVTITTEAVAIGSGLNRRLAGLYGLLQLLLPLVIYLLALWLPARINPALKGAAHDEL</sequence>
<keyword evidence="5 7" id="KW-1133">Transmembrane helix</keyword>
<evidence type="ECO:0000256" key="1">
    <source>
        <dbReference type="ARBA" id="ARBA00004651"/>
    </source>
</evidence>
<feature type="transmembrane region" description="Helical" evidence="7">
    <location>
        <begin position="537"/>
        <end position="556"/>
    </location>
</feature>
<feature type="transmembrane region" description="Helical" evidence="7">
    <location>
        <begin position="66"/>
        <end position="92"/>
    </location>
</feature>
<dbReference type="InterPro" id="IPR000515">
    <property type="entry name" value="MetI-like"/>
</dbReference>
<dbReference type="PANTHER" id="PTHR30183:SF6">
    <property type="entry name" value="INNER MEMBRANE ABC TRANSPORTER PERMEASE PROTEIN YNJC"/>
    <property type="match status" value="1"/>
</dbReference>
<evidence type="ECO:0000259" key="8">
    <source>
        <dbReference type="PROSITE" id="PS50928"/>
    </source>
</evidence>
<comment type="caution">
    <text evidence="9">The sequence shown here is derived from an EMBL/GenBank/DDBJ whole genome shotgun (WGS) entry which is preliminary data.</text>
</comment>
<dbReference type="AlphaFoldDB" id="K1J230"/>
<dbReference type="PROSITE" id="PS50928">
    <property type="entry name" value="ABC_TM1"/>
    <property type="match status" value="2"/>
</dbReference>
<dbReference type="HOGENOM" id="CLU_026097_0_0_6"/>
<feature type="transmembrane region" description="Helical" evidence="7">
    <location>
        <begin position="155"/>
        <end position="178"/>
    </location>
</feature>
<evidence type="ECO:0000256" key="7">
    <source>
        <dbReference type="SAM" id="Phobius"/>
    </source>
</evidence>
<reference evidence="9 10" key="1">
    <citation type="submission" date="2012-06" db="EMBL/GenBank/DDBJ databases">
        <title>The Genome Sequence of Aeromonas veronii AMC34.</title>
        <authorList>
            <consortium name="The Broad Institute Genome Sequencing Platform"/>
            <person name="Earl A."/>
            <person name="Ward D."/>
            <person name="Feldgarden M."/>
            <person name="Gevers D."/>
            <person name="Graf J."/>
            <person name="Tomasi A."/>
            <person name="Horneman A."/>
            <person name="Walker B."/>
            <person name="Young S.K."/>
            <person name="Zeng Q."/>
            <person name="Gargeya S."/>
            <person name="Fitzgerald M."/>
            <person name="Haas B."/>
            <person name="Abouelleil A."/>
            <person name="Alvarado L."/>
            <person name="Arachchi H.M."/>
            <person name="Berlin A.M."/>
            <person name="Chapman S.B."/>
            <person name="Goldberg J."/>
            <person name="Griggs A."/>
            <person name="Gujja S."/>
            <person name="Hansen M."/>
            <person name="Howarth C."/>
            <person name="Imamovic A."/>
            <person name="Larimer J."/>
            <person name="McCowan C."/>
            <person name="Montmayeur A."/>
            <person name="Murphy C."/>
            <person name="Neiman D."/>
            <person name="Pearson M."/>
            <person name="Priest M."/>
            <person name="Roberts A."/>
            <person name="Saif S."/>
            <person name="Shea T."/>
            <person name="Sisk P."/>
            <person name="Sykes S."/>
            <person name="Wortman J."/>
            <person name="Nusbaum C."/>
            <person name="Birren B."/>
        </authorList>
    </citation>
    <scope>NUCLEOTIDE SEQUENCE [LARGE SCALE GENOMIC DNA]</scope>
    <source>
        <strain evidence="9 10">AMC34</strain>
    </source>
</reference>
<feature type="transmembrane region" description="Helical" evidence="7">
    <location>
        <begin position="25"/>
        <end position="46"/>
    </location>
</feature>
<evidence type="ECO:0000256" key="3">
    <source>
        <dbReference type="ARBA" id="ARBA00022475"/>
    </source>
</evidence>
<dbReference type="Proteomes" id="UP000006087">
    <property type="component" value="Unassembled WGS sequence"/>
</dbReference>
<dbReference type="GO" id="GO:0005886">
    <property type="term" value="C:plasma membrane"/>
    <property type="evidence" value="ECO:0007669"/>
    <property type="project" value="UniProtKB-SubCell"/>
</dbReference>
<feature type="transmembrane region" description="Helical" evidence="7">
    <location>
        <begin position="310"/>
        <end position="335"/>
    </location>
</feature>
<evidence type="ECO:0000256" key="5">
    <source>
        <dbReference type="ARBA" id="ARBA00022989"/>
    </source>
</evidence>
<feature type="transmembrane region" description="Helical" evidence="7">
    <location>
        <begin position="360"/>
        <end position="384"/>
    </location>
</feature>
<dbReference type="CDD" id="cd06261">
    <property type="entry name" value="TM_PBP2"/>
    <property type="match status" value="1"/>
</dbReference>
<feature type="transmembrane region" description="Helical" evidence="7">
    <location>
        <begin position="431"/>
        <end position="452"/>
    </location>
</feature>
<dbReference type="GO" id="GO:0055085">
    <property type="term" value="P:transmembrane transport"/>
    <property type="evidence" value="ECO:0007669"/>
    <property type="project" value="InterPro"/>
</dbReference>
<keyword evidence="3" id="KW-1003">Cell membrane</keyword>
<feature type="transmembrane region" description="Helical" evidence="7">
    <location>
        <begin position="256"/>
        <end position="283"/>
    </location>
</feature>
<evidence type="ECO:0000256" key="4">
    <source>
        <dbReference type="ARBA" id="ARBA00022692"/>
    </source>
</evidence>
<feature type="transmembrane region" description="Helical" evidence="7">
    <location>
        <begin position="396"/>
        <end position="419"/>
    </location>
</feature>
<dbReference type="PANTHER" id="PTHR30183">
    <property type="entry name" value="MOLYBDENUM TRANSPORT SYSTEM PERMEASE PROTEIN MODB"/>
    <property type="match status" value="1"/>
</dbReference>
<evidence type="ECO:0000313" key="10">
    <source>
        <dbReference type="Proteomes" id="UP000006087"/>
    </source>
</evidence>
<comment type="subcellular location">
    <subcellularLocation>
        <location evidence="1">Cell membrane</location>
        <topology evidence="1">Multi-pass membrane protein</topology>
    </subcellularLocation>
</comment>
<dbReference type="InterPro" id="IPR035906">
    <property type="entry name" value="MetI-like_sf"/>
</dbReference>
<dbReference type="Gene3D" id="1.10.3720.10">
    <property type="entry name" value="MetI-like"/>
    <property type="match status" value="2"/>
</dbReference>
<dbReference type="PATRIC" id="fig|1073383.3.peg.2261"/>
<evidence type="ECO:0000256" key="2">
    <source>
        <dbReference type="ARBA" id="ARBA00022448"/>
    </source>
</evidence>
<dbReference type="EMBL" id="AGWU01000018">
    <property type="protein sequence ID" value="EKB20298.1"/>
    <property type="molecule type" value="Genomic_DNA"/>
</dbReference>
<accession>K1J230</accession>
<gene>
    <name evidence="9" type="ORF">HMPREF1168_02246</name>
</gene>
<protein>
    <recommendedName>
        <fullName evidence="8">ABC transmembrane type-1 domain-containing protein</fullName>
    </recommendedName>
</protein>
<feature type="transmembrane region" description="Helical" evidence="7">
    <location>
        <begin position="216"/>
        <end position="236"/>
    </location>
</feature>
<keyword evidence="4 7" id="KW-0812">Transmembrane</keyword>
<keyword evidence="2" id="KW-0813">Transport</keyword>
<name>K1J230_AERVE</name>
<feature type="domain" description="ABC transmembrane type-1" evidence="8">
    <location>
        <begin position="69"/>
        <end position="280"/>
    </location>
</feature>
<feature type="domain" description="ABC transmembrane type-1" evidence="8">
    <location>
        <begin position="364"/>
        <end position="553"/>
    </location>
</feature>
<evidence type="ECO:0000256" key="6">
    <source>
        <dbReference type="ARBA" id="ARBA00023136"/>
    </source>
</evidence>
<feature type="transmembrane region" description="Helical" evidence="7">
    <location>
        <begin position="485"/>
        <end position="506"/>
    </location>
</feature>
<feature type="transmembrane region" description="Helical" evidence="7">
    <location>
        <begin position="113"/>
        <end position="135"/>
    </location>
</feature>